<comment type="caution">
    <text evidence="2">The sequence shown here is derived from an EMBL/GenBank/DDBJ whole genome shotgun (WGS) entry which is preliminary data.</text>
</comment>
<dbReference type="AlphaFoldDB" id="A0A941GVY8"/>
<dbReference type="EMBL" id="JADQBC010000068">
    <property type="protein sequence ID" value="MBR8828393.1"/>
    <property type="molecule type" value="Genomic_DNA"/>
</dbReference>
<dbReference type="Proteomes" id="UP000767446">
    <property type="component" value="Unassembled WGS sequence"/>
</dbReference>
<name>A0A941GVY8_9CHRO</name>
<keyword evidence="1" id="KW-0472">Membrane</keyword>
<accession>A0A941GVY8</accession>
<feature type="transmembrane region" description="Helical" evidence="1">
    <location>
        <begin position="20"/>
        <end position="38"/>
    </location>
</feature>
<gene>
    <name evidence="2" type="ORF">DSM107014_10930</name>
</gene>
<proteinExistence type="predicted"/>
<evidence type="ECO:0000256" key="1">
    <source>
        <dbReference type="SAM" id="Phobius"/>
    </source>
</evidence>
<evidence type="ECO:0000313" key="3">
    <source>
        <dbReference type="Proteomes" id="UP000767446"/>
    </source>
</evidence>
<evidence type="ECO:0000313" key="2">
    <source>
        <dbReference type="EMBL" id="MBR8828393.1"/>
    </source>
</evidence>
<protein>
    <submittedName>
        <fullName evidence="2">CbtB-domain containing protein</fullName>
    </submittedName>
</protein>
<keyword evidence="1" id="KW-1133">Transmembrane helix</keyword>
<sequence length="61" mass="7167">MVNASNIWQRSQGWVLSLPFQVFLLISLCMLILWTLYFSTYPPVHDTLHETRHHTLTVACH</sequence>
<organism evidence="2 3">
    <name type="scientific">Gomphosphaeria aponina SAG 52.96 = DSM 107014</name>
    <dbReference type="NCBI Taxonomy" id="1521640"/>
    <lineage>
        <taxon>Bacteria</taxon>
        <taxon>Bacillati</taxon>
        <taxon>Cyanobacteriota</taxon>
        <taxon>Cyanophyceae</taxon>
        <taxon>Oscillatoriophycideae</taxon>
        <taxon>Chroococcales</taxon>
        <taxon>Gomphosphaeriaceae</taxon>
        <taxon>Gomphosphaeria</taxon>
    </lineage>
</organism>
<reference evidence="2" key="1">
    <citation type="submission" date="2021-02" db="EMBL/GenBank/DDBJ databases">
        <title>Metagenome analyses of Stigonema ocellatum DSM 106950, Chlorogloea purpurea SAG 13.99 and Gomphosphaeria aponina DSM 107014.</title>
        <authorList>
            <person name="Marter P."/>
            <person name="Huang S."/>
        </authorList>
    </citation>
    <scope>NUCLEOTIDE SEQUENCE</scope>
    <source>
        <strain evidence="2">JP213</strain>
    </source>
</reference>
<keyword evidence="1" id="KW-0812">Transmembrane</keyword>